<comment type="caution">
    <text evidence="1">The sequence shown here is derived from an EMBL/GenBank/DDBJ whole genome shotgun (WGS) entry which is preliminary data.</text>
</comment>
<dbReference type="EMBL" id="CM047941">
    <property type="protein sequence ID" value="KAI9903106.1"/>
    <property type="molecule type" value="Genomic_DNA"/>
</dbReference>
<protein>
    <submittedName>
        <fullName evidence="1">Uncharacterized protein</fullName>
    </submittedName>
</protein>
<proteinExistence type="predicted"/>
<sequence>MFCTRCLRSATARRQLLPAARQFSTSFALREPAAAAVAAEPKLSTPVTAPGETPKTPPPPRSSCPEGTVLKGLNYTKGGEDPVAKRDEDYPEWLWSCLDVMKQSETAADEGVGDEFSKSKKQRKLAAKRQRTLEARLLAEGNLEALAPKVPLQEQSINLPGKEGGTAEQNIAALRAREDLRKAMRKERKAKIKETNYLKSM</sequence>
<gene>
    <name evidence="1" type="ORF">N3K66_002458</name>
</gene>
<organism evidence="1 2">
    <name type="scientific">Trichothecium roseum</name>
    <dbReference type="NCBI Taxonomy" id="47278"/>
    <lineage>
        <taxon>Eukaryota</taxon>
        <taxon>Fungi</taxon>
        <taxon>Dikarya</taxon>
        <taxon>Ascomycota</taxon>
        <taxon>Pezizomycotina</taxon>
        <taxon>Sordariomycetes</taxon>
        <taxon>Hypocreomycetidae</taxon>
        <taxon>Hypocreales</taxon>
        <taxon>Hypocreales incertae sedis</taxon>
        <taxon>Trichothecium</taxon>
    </lineage>
</organism>
<dbReference type="Proteomes" id="UP001163324">
    <property type="component" value="Chromosome 2"/>
</dbReference>
<keyword evidence="2" id="KW-1185">Reference proteome</keyword>
<evidence type="ECO:0000313" key="1">
    <source>
        <dbReference type="EMBL" id="KAI9903106.1"/>
    </source>
</evidence>
<accession>A0ACC0V9N5</accession>
<evidence type="ECO:0000313" key="2">
    <source>
        <dbReference type="Proteomes" id="UP001163324"/>
    </source>
</evidence>
<name>A0ACC0V9N5_9HYPO</name>
<reference evidence="1" key="1">
    <citation type="submission" date="2022-10" db="EMBL/GenBank/DDBJ databases">
        <title>Complete Genome of Trichothecium roseum strain YXFP-22015, a Plant Pathogen Isolated from Citrus.</title>
        <authorList>
            <person name="Wang Y."/>
            <person name="Zhu L."/>
        </authorList>
    </citation>
    <scope>NUCLEOTIDE SEQUENCE</scope>
    <source>
        <strain evidence="1">YXFP-22015</strain>
    </source>
</reference>